<dbReference type="AlphaFoldDB" id="A0A937K439"/>
<comment type="caution">
    <text evidence="2">The sequence shown here is derived from an EMBL/GenBank/DDBJ whole genome shotgun (WGS) entry which is preliminary data.</text>
</comment>
<dbReference type="Proteomes" id="UP000623681">
    <property type="component" value="Unassembled WGS sequence"/>
</dbReference>
<evidence type="ECO:0000256" key="1">
    <source>
        <dbReference type="SAM" id="Phobius"/>
    </source>
</evidence>
<feature type="transmembrane region" description="Helical" evidence="1">
    <location>
        <begin position="6"/>
        <end position="26"/>
    </location>
</feature>
<dbReference type="EMBL" id="JAESWA010000023">
    <property type="protein sequence ID" value="MBL4932981.1"/>
    <property type="molecule type" value="Genomic_DNA"/>
</dbReference>
<organism evidence="2 3">
    <name type="scientific">Clostridium paridis</name>
    <dbReference type="NCBI Taxonomy" id="2803863"/>
    <lineage>
        <taxon>Bacteria</taxon>
        <taxon>Bacillati</taxon>
        <taxon>Bacillota</taxon>
        <taxon>Clostridia</taxon>
        <taxon>Eubacteriales</taxon>
        <taxon>Clostridiaceae</taxon>
        <taxon>Clostridium</taxon>
    </lineage>
</organism>
<accession>A0A937K439</accession>
<keyword evidence="1" id="KW-0472">Membrane</keyword>
<reference evidence="2" key="1">
    <citation type="submission" date="2021-01" db="EMBL/GenBank/DDBJ databases">
        <title>Genome public.</title>
        <authorList>
            <person name="Liu C."/>
            <person name="Sun Q."/>
        </authorList>
    </citation>
    <scope>NUCLEOTIDE SEQUENCE</scope>
    <source>
        <strain evidence="2">YIM B02565</strain>
    </source>
</reference>
<dbReference type="RefSeq" id="WP_202768359.1">
    <property type="nucleotide sequence ID" value="NZ_JAESWA010000023.1"/>
</dbReference>
<sequence length="112" mass="12848">MKKLRIILPLIIILITIFLGIIKINIINTKAFSEKNNNLQGVNFDNIKDDFGKEFSNFILDKAILKIHQVDGGKYILEINGQEYKLKGNFNFVNSIKSNIDGAYEDIKNIFK</sequence>
<keyword evidence="1" id="KW-1133">Transmembrane helix</keyword>
<evidence type="ECO:0000313" key="3">
    <source>
        <dbReference type="Proteomes" id="UP000623681"/>
    </source>
</evidence>
<protein>
    <submittedName>
        <fullName evidence="2">Uncharacterized protein</fullName>
    </submittedName>
</protein>
<keyword evidence="3" id="KW-1185">Reference proteome</keyword>
<name>A0A937K439_9CLOT</name>
<proteinExistence type="predicted"/>
<evidence type="ECO:0000313" key="2">
    <source>
        <dbReference type="EMBL" id="MBL4932981.1"/>
    </source>
</evidence>
<gene>
    <name evidence="2" type="ORF">JK634_14295</name>
</gene>
<keyword evidence="1" id="KW-0812">Transmembrane</keyword>